<comment type="subcellular location">
    <subcellularLocation>
        <location evidence="5">Cytoplasm</location>
    </subcellularLocation>
</comment>
<sequence length="139" mass="16048">MGHKTPYIDKYDPSLLEAFDNPHPHLDIFTRLYTEEFTSLCPITSQPDFASLSINYIAHLKMVESKSLKLYLFSFRNEGMFGEDCAGKILNDLVALLKPKYLEVQAKFSKRGSIALEPFVSYAIKDYQTLKQQRLARIY</sequence>
<protein>
    <recommendedName>
        <fullName evidence="5">NADPH-dependent 7-cyano-7-deazaguanine reductase</fullName>
        <ecNumber evidence="5">1.7.1.13</ecNumber>
    </recommendedName>
    <alternativeName>
        <fullName evidence="5">7-cyano-7-carbaguanine reductase</fullName>
    </alternativeName>
    <alternativeName>
        <fullName evidence="5">NADPH-dependent nitrile oxidoreductase</fullName>
    </alternativeName>
    <alternativeName>
        <fullName evidence="5">PreQ(0) reductase</fullName>
    </alternativeName>
</protein>
<accession>E7G535</accession>
<dbReference type="NCBIfam" id="TIGR03139">
    <property type="entry name" value="QueF-II"/>
    <property type="match status" value="1"/>
</dbReference>
<comment type="catalytic activity">
    <reaction evidence="5">
        <text>7-aminomethyl-7-carbaguanine + 2 NADP(+) = 7-cyano-7-carbaguanine + 2 NADPH + 3 H(+)</text>
        <dbReference type="Rhea" id="RHEA:13409"/>
        <dbReference type="ChEBI" id="CHEBI:15378"/>
        <dbReference type="ChEBI" id="CHEBI:45075"/>
        <dbReference type="ChEBI" id="CHEBI:57783"/>
        <dbReference type="ChEBI" id="CHEBI:58349"/>
        <dbReference type="ChEBI" id="CHEBI:58703"/>
        <dbReference type="EC" id="1.7.1.13"/>
    </reaction>
</comment>
<dbReference type="GO" id="GO:0005737">
    <property type="term" value="C:cytoplasm"/>
    <property type="evidence" value="ECO:0007669"/>
    <property type="project" value="UniProtKB-SubCell"/>
</dbReference>
<reference evidence="6 7" key="1">
    <citation type="journal article" date="2011" name="Vet. Res.">
        <title>Genome sequence of Helicobacter suis supports its role in gastric pathology.</title>
        <authorList>
            <person name="Vermoote M."/>
            <person name="Vandekerckhove T.T."/>
            <person name="Flahou B."/>
            <person name="Pasmans F."/>
            <person name="Smet A."/>
            <person name="De Groote D."/>
            <person name="Van Criekinge W."/>
            <person name="Ducatelle R."/>
            <person name="Haesebrouck F."/>
        </authorList>
    </citation>
    <scope>NUCLEOTIDE SEQUENCE [LARGE SCALE GENOMIC DNA]</scope>
    <source>
        <strain evidence="6 7">HS5</strain>
    </source>
</reference>
<dbReference type="EC" id="1.7.1.13" evidence="5"/>
<comment type="pathway">
    <text evidence="5">tRNA modification; tRNA-queuosine biosynthesis.</text>
</comment>
<comment type="caution">
    <text evidence="5">Lacks conserved residue(s) required for the propagation of feature annotation.</text>
</comment>
<dbReference type="EMBL" id="ADHO01000246">
    <property type="protein sequence ID" value="EFX41506.1"/>
    <property type="molecule type" value="Genomic_DNA"/>
</dbReference>
<comment type="caution">
    <text evidence="6">The sequence shown here is derived from an EMBL/GenBank/DDBJ whole genome shotgun (WGS) entry which is preliminary data.</text>
</comment>
<dbReference type="UniPathway" id="UPA00392"/>
<keyword evidence="1 5" id="KW-0963">Cytoplasm</keyword>
<dbReference type="PIRSF" id="PIRSF027377">
    <property type="entry name" value="Nitrile_oxidored_QueF"/>
    <property type="match status" value="1"/>
</dbReference>
<dbReference type="InterPro" id="IPR016856">
    <property type="entry name" value="QueF_type1"/>
</dbReference>
<evidence type="ECO:0000256" key="1">
    <source>
        <dbReference type="ARBA" id="ARBA00022490"/>
    </source>
</evidence>
<keyword evidence="4 5" id="KW-0560">Oxidoreductase</keyword>
<dbReference type="GO" id="GO:0008616">
    <property type="term" value="P:tRNA queuosine(34) biosynthetic process"/>
    <property type="evidence" value="ECO:0007669"/>
    <property type="project" value="UniProtKB-UniRule"/>
</dbReference>
<evidence type="ECO:0000313" key="6">
    <source>
        <dbReference type="EMBL" id="EFX41506.1"/>
    </source>
</evidence>
<evidence type="ECO:0000256" key="3">
    <source>
        <dbReference type="ARBA" id="ARBA00022857"/>
    </source>
</evidence>
<evidence type="ECO:0000256" key="2">
    <source>
        <dbReference type="ARBA" id="ARBA00022785"/>
    </source>
</evidence>
<comment type="function">
    <text evidence="5">Catalyzes the NADPH-dependent reduction of 7-cyano-7-deazaguanine (preQ0) to 7-aminomethyl-7-deazaguanine (preQ1).</text>
</comment>
<feature type="binding site" evidence="5">
    <location>
        <begin position="63"/>
        <end position="65"/>
    </location>
    <ligand>
        <name>substrate</name>
    </ligand>
</feature>
<name>E7G535_9HELI</name>
<feature type="active site" description="Proton donor" evidence="5">
    <location>
        <position position="48"/>
    </location>
</feature>
<feature type="active site" description="Thioimide intermediate" evidence="5">
    <location>
        <position position="41"/>
    </location>
</feature>
<keyword evidence="3 5" id="KW-0521">NADP</keyword>
<proteinExistence type="inferred from homology"/>
<dbReference type="Pfam" id="PF14489">
    <property type="entry name" value="QueF"/>
    <property type="match status" value="1"/>
</dbReference>
<dbReference type="InterPro" id="IPR050084">
    <property type="entry name" value="NADPH_dep_7-cyano-7-deazaG_red"/>
</dbReference>
<evidence type="ECO:0000256" key="4">
    <source>
        <dbReference type="ARBA" id="ARBA00023002"/>
    </source>
</evidence>
<gene>
    <name evidence="5 6" type="primary">queF</name>
    <name evidence="6" type="ORF">HSUHS5_1115</name>
</gene>
<dbReference type="InterPro" id="IPR029500">
    <property type="entry name" value="QueF"/>
</dbReference>
<dbReference type="Proteomes" id="UP000054093">
    <property type="component" value="Unassembled WGS sequence"/>
</dbReference>
<dbReference type="AlphaFoldDB" id="E7G535"/>
<dbReference type="Gene3D" id="3.30.1130.10">
    <property type="match status" value="1"/>
</dbReference>
<comment type="similarity">
    <text evidence="5">Belongs to the GTP cyclohydrolase I family. QueF type 1 subfamily.</text>
</comment>
<dbReference type="InterPro" id="IPR043133">
    <property type="entry name" value="GTP-CH-I_C/QueF"/>
</dbReference>
<dbReference type="HAMAP" id="MF_00818">
    <property type="entry name" value="QueF_type1"/>
    <property type="match status" value="1"/>
</dbReference>
<dbReference type="PANTHER" id="PTHR34354">
    <property type="entry name" value="NADPH-DEPENDENT 7-CYANO-7-DEAZAGUANINE REDUCTASE"/>
    <property type="match status" value="1"/>
</dbReference>
<organism evidence="6 7">
    <name type="scientific">Helicobacter suis HS5</name>
    <dbReference type="NCBI Taxonomy" id="710394"/>
    <lineage>
        <taxon>Bacteria</taxon>
        <taxon>Pseudomonadati</taxon>
        <taxon>Campylobacterota</taxon>
        <taxon>Epsilonproteobacteria</taxon>
        <taxon>Campylobacterales</taxon>
        <taxon>Helicobacteraceae</taxon>
        <taxon>Helicobacter</taxon>
    </lineage>
</organism>
<dbReference type="PANTHER" id="PTHR34354:SF1">
    <property type="entry name" value="NADPH-DEPENDENT 7-CYANO-7-DEAZAGUANINE REDUCTASE"/>
    <property type="match status" value="1"/>
</dbReference>
<dbReference type="GO" id="GO:0033739">
    <property type="term" value="F:preQ1 synthase activity"/>
    <property type="evidence" value="ECO:0007669"/>
    <property type="project" value="UniProtKB-UniRule"/>
</dbReference>
<keyword evidence="2 5" id="KW-0671">Queuosine biosynthesis</keyword>
<evidence type="ECO:0000256" key="5">
    <source>
        <dbReference type="HAMAP-Rule" id="MF_00818"/>
    </source>
</evidence>
<dbReference type="SUPFAM" id="SSF55620">
    <property type="entry name" value="Tetrahydrobiopterin biosynthesis enzymes-like"/>
    <property type="match status" value="1"/>
</dbReference>
<evidence type="ECO:0000313" key="7">
    <source>
        <dbReference type="Proteomes" id="UP000054093"/>
    </source>
</evidence>